<dbReference type="EMBL" id="VFPV01000002">
    <property type="protein sequence ID" value="TQN03775.1"/>
    <property type="molecule type" value="Genomic_DNA"/>
</dbReference>
<sequence length="186" mass="19940">MPHRHTTSIFADTARPSRARWQHWQHWLVAGLLAAGFGGHAAVHAADAEGDVDWRGQSAGSCQQDRAGQAALSRIAQQLQAQGMALKARCHGPSGAWRVEVTVVDGLKASKVVRGPLADGHEVDMGTPAGVPLAAASVDASGFSPDVQFNRQWLRTLMAQHRFSNLPDAWWHFAQQGSSPVSVAAR</sequence>
<gene>
    <name evidence="1" type="ORF">BDD18_2476</name>
</gene>
<evidence type="ECO:0000313" key="1">
    <source>
        <dbReference type="EMBL" id="TQN03775.1"/>
    </source>
</evidence>
<protein>
    <submittedName>
        <fullName evidence="1">D-alanyl-D-alanine dipeptidase</fullName>
    </submittedName>
</protein>
<evidence type="ECO:0000313" key="2">
    <source>
        <dbReference type="Proteomes" id="UP000316993"/>
    </source>
</evidence>
<dbReference type="Gene3D" id="3.30.1380.10">
    <property type="match status" value="1"/>
</dbReference>
<name>A0A543L8Q8_9BURK</name>
<organism evidence="1 2">
    <name type="scientific">Acidovorax temperans</name>
    <dbReference type="NCBI Taxonomy" id="80878"/>
    <lineage>
        <taxon>Bacteria</taxon>
        <taxon>Pseudomonadati</taxon>
        <taxon>Pseudomonadota</taxon>
        <taxon>Betaproteobacteria</taxon>
        <taxon>Burkholderiales</taxon>
        <taxon>Comamonadaceae</taxon>
        <taxon>Acidovorax</taxon>
    </lineage>
</organism>
<reference evidence="1 2" key="1">
    <citation type="submission" date="2019-06" db="EMBL/GenBank/DDBJ databases">
        <title>Genomic Encyclopedia of Archaeal and Bacterial Type Strains, Phase II (KMG-II): from individual species to whole genera.</title>
        <authorList>
            <person name="Goeker M."/>
        </authorList>
    </citation>
    <scope>NUCLEOTIDE SEQUENCE [LARGE SCALE GENOMIC DNA]</scope>
    <source>
        <strain evidence="1 2">DSM 7270</strain>
    </source>
</reference>
<dbReference type="RefSeq" id="WP_142083493.1">
    <property type="nucleotide sequence ID" value="NZ_VFPV01000002.1"/>
</dbReference>
<dbReference type="SUPFAM" id="SSF55166">
    <property type="entry name" value="Hedgehog/DD-peptidase"/>
    <property type="match status" value="1"/>
</dbReference>
<accession>A0A543L8Q8</accession>
<comment type="caution">
    <text evidence="1">The sequence shown here is derived from an EMBL/GenBank/DDBJ whole genome shotgun (WGS) entry which is preliminary data.</text>
</comment>
<dbReference type="InterPro" id="IPR009045">
    <property type="entry name" value="Zn_M74/Hedgehog-like"/>
</dbReference>
<dbReference type="AlphaFoldDB" id="A0A543L8Q8"/>
<proteinExistence type="predicted"/>
<dbReference type="Proteomes" id="UP000316993">
    <property type="component" value="Unassembled WGS sequence"/>
</dbReference>